<proteinExistence type="predicted"/>
<keyword evidence="2" id="KW-1185">Reference proteome</keyword>
<dbReference type="RefSeq" id="WP_191803322.1">
    <property type="nucleotide sequence ID" value="NZ_JACSQL010000011.1"/>
</dbReference>
<dbReference type="Proteomes" id="UP000608071">
    <property type="component" value="Unassembled WGS sequence"/>
</dbReference>
<protein>
    <submittedName>
        <fullName evidence="1">Uncharacterized protein</fullName>
    </submittedName>
</protein>
<reference evidence="1 2" key="1">
    <citation type="submission" date="2020-08" db="EMBL/GenBank/DDBJ databases">
        <title>A Genomic Blueprint of the Chicken Gut Microbiome.</title>
        <authorList>
            <person name="Gilroy R."/>
            <person name="Ravi A."/>
            <person name="Getino M."/>
            <person name="Pursley I."/>
            <person name="Horton D.L."/>
            <person name="Alikhan N.-F."/>
            <person name="Baker D."/>
            <person name="Gharbi K."/>
            <person name="Hall N."/>
            <person name="Watson M."/>
            <person name="Adriaenssens E.M."/>
            <person name="Foster-Nyarko E."/>
            <person name="Jarju S."/>
            <person name="Secka A."/>
            <person name="Antonio M."/>
            <person name="Oren A."/>
            <person name="Chaudhuri R."/>
            <person name="La Ragione R.M."/>
            <person name="Hildebrand F."/>
            <person name="Pallen M.J."/>
        </authorList>
    </citation>
    <scope>NUCLEOTIDE SEQUENCE [LARGE SCALE GENOMIC DNA]</scope>
    <source>
        <strain evidence="1 2">Sa2BVA9</strain>
    </source>
</reference>
<dbReference type="EMBL" id="JACSQL010000011">
    <property type="protein sequence ID" value="MBD7970336.1"/>
    <property type="molecule type" value="Genomic_DNA"/>
</dbReference>
<evidence type="ECO:0000313" key="1">
    <source>
        <dbReference type="EMBL" id="MBD7970336.1"/>
    </source>
</evidence>
<sequence length="48" mass="5431">MNIVHKECGNDFAPEQVVVKRKDQYEGLESFVFDCPCCGAETNTMDCE</sequence>
<comment type="caution">
    <text evidence="1">The sequence shown here is derived from an EMBL/GenBank/DDBJ whole genome shotgun (WGS) entry which is preliminary data.</text>
</comment>
<organism evidence="1 2">
    <name type="scientific">Paenibacillus gallinarum</name>
    <dbReference type="NCBI Taxonomy" id="2762232"/>
    <lineage>
        <taxon>Bacteria</taxon>
        <taxon>Bacillati</taxon>
        <taxon>Bacillota</taxon>
        <taxon>Bacilli</taxon>
        <taxon>Bacillales</taxon>
        <taxon>Paenibacillaceae</taxon>
        <taxon>Paenibacillus</taxon>
    </lineage>
</organism>
<name>A0ABR8T3H8_9BACL</name>
<accession>A0ABR8T3H8</accession>
<evidence type="ECO:0000313" key="2">
    <source>
        <dbReference type="Proteomes" id="UP000608071"/>
    </source>
</evidence>
<gene>
    <name evidence="1" type="ORF">H9647_19910</name>
</gene>